<keyword evidence="1" id="KW-0963">Cytoplasm</keyword>
<dbReference type="GO" id="GO:0006270">
    <property type="term" value="P:DNA replication initiation"/>
    <property type="evidence" value="ECO:0007669"/>
    <property type="project" value="InterPro"/>
</dbReference>
<comment type="caution">
    <text evidence="8">The sequence shown here is derived from an EMBL/GenBank/DDBJ whole genome shotgun (WGS) entry which is preliminary data.</text>
</comment>
<dbReference type="GO" id="GO:0003688">
    <property type="term" value="F:DNA replication origin binding"/>
    <property type="evidence" value="ECO:0007669"/>
    <property type="project" value="InterPro"/>
</dbReference>
<dbReference type="Gene3D" id="1.10.1750.10">
    <property type="match status" value="1"/>
</dbReference>
<accession>T1B9P9</accession>
<dbReference type="GO" id="GO:0008289">
    <property type="term" value="F:lipid binding"/>
    <property type="evidence" value="ECO:0007669"/>
    <property type="project" value="UniProtKB-KW"/>
</dbReference>
<name>T1B9P9_9ZZZZ</name>
<reference evidence="8" key="1">
    <citation type="submission" date="2013-08" db="EMBL/GenBank/DDBJ databases">
        <authorList>
            <person name="Mendez C."/>
            <person name="Richter M."/>
            <person name="Ferrer M."/>
            <person name="Sanchez J."/>
        </authorList>
    </citation>
    <scope>NUCLEOTIDE SEQUENCE</scope>
</reference>
<feature type="domain" description="Chromosomal replication initiator DnaA C-terminal" evidence="7">
    <location>
        <begin position="9"/>
        <end position="78"/>
    </location>
</feature>
<dbReference type="AlphaFoldDB" id="T1B9P9"/>
<gene>
    <name evidence="8" type="ORF">B2A_07544</name>
</gene>
<dbReference type="InterPro" id="IPR013159">
    <property type="entry name" value="DnaA_C"/>
</dbReference>
<dbReference type="PANTHER" id="PTHR30050">
    <property type="entry name" value="CHROMOSOMAL REPLICATION INITIATOR PROTEIN DNAA"/>
    <property type="match status" value="1"/>
</dbReference>
<evidence type="ECO:0000259" key="7">
    <source>
        <dbReference type="SMART" id="SM00760"/>
    </source>
</evidence>
<keyword evidence="5" id="KW-0446">Lipid-binding</keyword>
<evidence type="ECO:0000256" key="2">
    <source>
        <dbReference type="ARBA" id="ARBA00022705"/>
    </source>
</evidence>
<dbReference type="FunFam" id="1.10.1750.10:FF:000002">
    <property type="entry name" value="Chromosomal replication initiator protein DnaA"/>
    <property type="match status" value="1"/>
</dbReference>
<sequence length="103" mass="11814">ASRQPRRITAQQILATTADYFGFGIDEICGPSRRRPLVNARQISMYVFRDLTDFSYPAIAREFGGRDHTTVIHAVEKIAALMKERRQIYDQVTELIVRVRSGE</sequence>
<keyword evidence="3" id="KW-0547">Nucleotide-binding</keyword>
<evidence type="ECO:0000256" key="3">
    <source>
        <dbReference type="ARBA" id="ARBA00022741"/>
    </source>
</evidence>
<dbReference type="SMART" id="SM00760">
    <property type="entry name" value="Bac_DnaA_C"/>
    <property type="match status" value="1"/>
</dbReference>
<dbReference type="InterPro" id="IPR018312">
    <property type="entry name" value="Chromosome_initiator_DnaA_CS"/>
</dbReference>
<evidence type="ECO:0000256" key="4">
    <source>
        <dbReference type="ARBA" id="ARBA00022840"/>
    </source>
</evidence>
<keyword evidence="6" id="KW-0238">DNA-binding</keyword>
<dbReference type="CDD" id="cd06571">
    <property type="entry name" value="Bac_DnaA_C"/>
    <property type="match status" value="1"/>
</dbReference>
<reference evidence="8" key="2">
    <citation type="journal article" date="2014" name="ISME J.">
        <title>Microbial stratification in low pH oxic and suboxic macroscopic growths along an acid mine drainage.</title>
        <authorList>
            <person name="Mendez-Garcia C."/>
            <person name="Mesa V."/>
            <person name="Sprenger R.R."/>
            <person name="Richter M."/>
            <person name="Diez M.S."/>
            <person name="Solano J."/>
            <person name="Bargiela R."/>
            <person name="Golyshina O.V."/>
            <person name="Manteca A."/>
            <person name="Ramos J.L."/>
            <person name="Gallego J.R."/>
            <person name="Llorente I."/>
            <person name="Martins Dos Santos V.A."/>
            <person name="Jensen O.N."/>
            <person name="Pelaez A.I."/>
            <person name="Sanchez J."/>
            <person name="Ferrer M."/>
        </authorList>
    </citation>
    <scope>NUCLEOTIDE SEQUENCE</scope>
</reference>
<dbReference type="GO" id="GO:0006275">
    <property type="term" value="P:regulation of DNA replication"/>
    <property type="evidence" value="ECO:0007669"/>
    <property type="project" value="InterPro"/>
</dbReference>
<protein>
    <submittedName>
        <fullName evidence="8">Protein containing Chromosomal replication initiator, DnaA</fullName>
    </submittedName>
</protein>
<dbReference type="PANTHER" id="PTHR30050:SF2">
    <property type="entry name" value="CHROMOSOMAL REPLICATION INITIATOR PROTEIN DNAA"/>
    <property type="match status" value="1"/>
</dbReference>
<keyword evidence="4" id="KW-0067">ATP-binding</keyword>
<dbReference type="InterPro" id="IPR010921">
    <property type="entry name" value="Trp_repressor/repl_initiator"/>
</dbReference>
<dbReference type="SUPFAM" id="SSF48295">
    <property type="entry name" value="TrpR-like"/>
    <property type="match status" value="1"/>
</dbReference>
<dbReference type="GO" id="GO:0005886">
    <property type="term" value="C:plasma membrane"/>
    <property type="evidence" value="ECO:0007669"/>
    <property type="project" value="TreeGrafter"/>
</dbReference>
<evidence type="ECO:0000256" key="6">
    <source>
        <dbReference type="ARBA" id="ARBA00023125"/>
    </source>
</evidence>
<feature type="non-terminal residue" evidence="8">
    <location>
        <position position="1"/>
    </location>
</feature>
<proteinExistence type="predicted"/>
<dbReference type="PROSITE" id="PS01008">
    <property type="entry name" value="DNAA"/>
    <property type="match status" value="1"/>
</dbReference>
<dbReference type="GO" id="GO:0005524">
    <property type="term" value="F:ATP binding"/>
    <property type="evidence" value="ECO:0007669"/>
    <property type="project" value="UniProtKB-KW"/>
</dbReference>
<organism evidence="8">
    <name type="scientific">mine drainage metagenome</name>
    <dbReference type="NCBI Taxonomy" id="410659"/>
    <lineage>
        <taxon>unclassified sequences</taxon>
        <taxon>metagenomes</taxon>
        <taxon>ecological metagenomes</taxon>
    </lineage>
</organism>
<evidence type="ECO:0000256" key="1">
    <source>
        <dbReference type="ARBA" id="ARBA00022490"/>
    </source>
</evidence>
<dbReference type="EMBL" id="AUZZ01005401">
    <property type="protein sequence ID" value="EQD49754.1"/>
    <property type="molecule type" value="Genomic_DNA"/>
</dbReference>
<dbReference type="Pfam" id="PF08299">
    <property type="entry name" value="Bac_DnaA_C"/>
    <property type="match status" value="1"/>
</dbReference>
<evidence type="ECO:0000256" key="5">
    <source>
        <dbReference type="ARBA" id="ARBA00023121"/>
    </source>
</evidence>
<evidence type="ECO:0000313" key="8">
    <source>
        <dbReference type="EMBL" id="EQD49754.1"/>
    </source>
</evidence>
<keyword evidence="2" id="KW-0235">DNA replication</keyword>